<evidence type="ECO:0000313" key="2">
    <source>
        <dbReference type="Proteomes" id="UP000518300"/>
    </source>
</evidence>
<dbReference type="Proteomes" id="UP000518300">
    <property type="component" value="Unassembled WGS sequence"/>
</dbReference>
<dbReference type="Pfam" id="PF09536">
    <property type="entry name" value="DUF2378"/>
    <property type="match status" value="1"/>
</dbReference>
<organism evidence="1 2">
    <name type="scientific">Pyxidicoccus fallax</name>
    <dbReference type="NCBI Taxonomy" id="394095"/>
    <lineage>
        <taxon>Bacteria</taxon>
        <taxon>Pseudomonadati</taxon>
        <taxon>Myxococcota</taxon>
        <taxon>Myxococcia</taxon>
        <taxon>Myxococcales</taxon>
        <taxon>Cystobacterineae</taxon>
        <taxon>Myxococcaceae</taxon>
        <taxon>Pyxidicoccus</taxon>
    </lineage>
</organism>
<reference evidence="1 2" key="1">
    <citation type="submission" date="2020-04" db="EMBL/GenBank/DDBJ databases">
        <title>Draft genome of Pyxidicoccus fallax type strain.</title>
        <authorList>
            <person name="Whitworth D.E."/>
        </authorList>
    </citation>
    <scope>NUCLEOTIDE SEQUENCE [LARGE SCALE GENOMIC DNA]</scope>
    <source>
        <strain evidence="1 2">DSM 14698</strain>
    </source>
</reference>
<dbReference type="EMBL" id="JABBJJ010000317">
    <property type="protein sequence ID" value="NMO21378.1"/>
    <property type="molecule type" value="Genomic_DNA"/>
</dbReference>
<dbReference type="AlphaFoldDB" id="A0A848LTQ9"/>
<dbReference type="NCBIfam" id="TIGR02265">
    <property type="entry name" value="Mxa_TIGR02265"/>
    <property type="match status" value="1"/>
</dbReference>
<accession>A0A848LTQ9</accession>
<comment type="caution">
    <text evidence="1">The sequence shown here is derived from an EMBL/GenBank/DDBJ whole genome shotgun (WGS) entry which is preliminary data.</text>
</comment>
<protein>
    <submittedName>
        <fullName evidence="1">DUF2378 family protein</fullName>
    </submittedName>
</protein>
<name>A0A848LTQ9_9BACT</name>
<sequence length="195" mass="21298">MPSDKSELAQRLALTRPDDTVRGFNFSSIFQLVEERAGGEAVARLTELVGTKKPADFFSYPVADLLRLLYAAADLLEPFYDSVDDVFRACGAATMRGFFDSHVGNTLVRLAGREDPKRAFSNAANAYKTAVSYGSHDCELLEGRRLRLVFRGDMLPMSFHEGSLKAALVALGGGEGSRVTGTALSLDHAEFLVEW</sequence>
<proteinExistence type="predicted"/>
<keyword evidence="2" id="KW-1185">Reference proteome</keyword>
<evidence type="ECO:0000313" key="1">
    <source>
        <dbReference type="EMBL" id="NMO21378.1"/>
    </source>
</evidence>
<dbReference type="RefSeq" id="WP_169350566.1">
    <property type="nucleotide sequence ID" value="NZ_JABBJJ010000317.1"/>
</dbReference>
<dbReference type="InterPro" id="IPR011751">
    <property type="entry name" value="Mxa_paralog_2265"/>
</dbReference>
<gene>
    <name evidence="1" type="ORF">HG543_41980</name>
</gene>